<comment type="caution">
    <text evidence="1">The sequence shown here is derived from an EMBL/GenBank/DDBJ whole genome shotgun (WGS) entry which is preliminary data.</text>
</comment>
<dbReference type="Proteomes" id="UP001143372">
    <property type="component" value="Unassembled WGS sequence"/>
</dbReference>
<reference evidence="1" key="1">
    <citation type="journal article" date="2014" name="Int. J. Syst. Evol. Microbiol.">
        <title>Complete genome sequence of Corynebacterium casei LMG S-19264T (=DSM 44701T), isolated from a smear-ripened cheese.</title>
        <authorList>
            <consortium name="US DOE Joint Genome Institute (JGI-PGF)"/>
            <person name="Walter F."/>
            <person name="Albersmeier A."/>
            <person name="Kalinowski J."/>
            <person name="Ruckert C."/>
        </authorList>
    </citation>
    <scope>NUCLEOTIDE SEQUENCE</scope>
    <source>
        <strain evidence="1">VKM B-2347</strain>
    </source>
</reference>
<name>A0A9W6IXH7_9HYPH</name>
<reference evidence="1" key="2">
    <citation type="submission" date="2023-01" db="EMBL/GenBank/DDBJ databases">
        <authorList>
            <person name="Sun Q."/>
            <person name="Evtushenko L."/>
        </authorList>
    </citation>
    <scope>NUCLEOTIDE SEQUENCE</scope>
    <source>
        <strain evidence="1">VKM B-2347</strain>
    </source>
</reference>
<sequence>MDGANGSRDFAAAQSAVLRDAVLWTAPRHEGGGVSVELPVPHAEERRLAAGLEARASLDRGAAFFWINLAQRRARVS</sequence>
<keyword evidence="2" id="KW-1185">Reference proteome</keyword>
<evidence type="ECO:0000313" key="1">
    <source>
        <dbReference type="EMBL" id="GLK66842.1"/>
    </source>
</evidence>
<evidence type="ECO:0000313" key="2">
    <source>
        <dbReference type="Proteomes" id="UP001143372"/>
    </source>
</evidence>
<gene>
    <name evidence="1" type="ORF">GCM10008179_04800</name>
</gene>
<dbReference type="AlphaFoldDB" id="A0A9W6IXH7"/>
<protein>
    <submittedName>
        <fullName evidence="1">Uncharacterized protein</fullName>
    </submittedName>
</protein>
<dbReference type="EMBL" id="BSFI01000002">
    <property type="protein sequence ID" value="GLK66842.1"/>
    <property type="molecule type" value="Genomic_DNA"/>
</dbReference>
<accession>A0A9W6IXH7</accession>
<proteinExistence type="predicted"/>
<organism evidence="1 2">
    <name type="scientific">Hansschlegelia plantiphila</name>
    <dbReference type="NCBI Taxonomy" id="374655"/>
    <lineage>
        <taxon>Bacteria</taxon>
        <taxon>Pseudomonadati</taxon>
        <taxon>Pseudomonadota</taxon>
        <taxon>Alphaproteobacteria</taxon>
        <taxon>Hyphomicrobiales</taxon>
        <taxon>Methylopilaceae</taxon>
        <taxon>Hansschlegelia</taxon>
    </lineage>
</organism>